<dbReference type="EMBL" id="VLKE01000001">
    <property type="protein sequence ID" value="TWH69135.1"/>
    <property type="molecule type" value="Genomic_DNA"/>
</dbReference>
<protein>
    <submittedName>
        <fullName evidence="4">Putative nicotinamide N-methyase</fullName>
    </submittedName>
</protein>
<keyword evidence="1" id="KW-0489">Methyltransferase</keyword>
<dbReference type="Gene3D" id="3.40.50.150">
    <property type="entry name" value="Vaccinia Virus protein VP39"/>
    <property type="match status" value="1"/>
</dbReference>
<feature type="region of interest" description="Disordered" evidence="3">
    <location>
        <begin position="1"/>
        <end position="104"/>
    </location>
</feature>
<dbReference type="InterPro" id="IPR029063">
    <property type="entry name" value="SAM-dependent_MTases_sf"/>
</dbReference>
<proteinExistence type="predicted"/>
<organism evidence="4 5">
    <name type="scientific">Micromonospora olivasterospora</name>
    <dbReference type="NCBI Taxonomy" id="1880"/>
    <lineage>
        <taxon>Bacteria</taxon>
        <taxon>Bacillati</taxon>
        <taxon>Actinomycetota</taxon>
        <taxon>Actinomycetes</taxon>
        <taxon>Micromonosporales</taxon>
        <taxon>Micromonosporaceae</taxon>
        <taxon>Micromonospora</taxon>
    </lineage>
</organism>
<accession>A0A562IEK8</accession>
<comment type="caution">
    <text evidence="4">The sequence shown here is derived from an EMBL/GenBank/DDBJ whole genome shotgun (WGS) entry which is preliminary data.</text>
</comment>
<dbReference type="GO" id="GO:0016279">
    <property type="term" value="F:protein-lysine N-methyltransferase activity"/>
    <property type="evidence" value="ECO:0007669"/>
    <property type="project" value="TreeGrafter"/>
</dbReference>
<sequence>MAAGTVAGRHGGGPARAVGRHGRWAGTGGGPARWRAGTAADRHDGTAADRHNGTAADRHNGTAADRHNGTAADRHNGTAADRHNGTAADRHGGTAVGRHGGGSARRWVGTAARQPGGQNHRVSELSTAFVRLHARLAPVPFVPEVRLHQADEPIGLWELTEGEFRSSQPPPFWAFAWAGGQGLARYVLDHPEVVAGRRVLDLASGSGLVAVAAARAGAVAVRAVEVDERAVAAVALNAGANGVRVDAELGDILDGDAGDAEVVLAGDVFYSEAMARRMLRFLLRVARAGARVLVGDPGRAFLPRERFRELAGYDVPVSEALESVRVKHTTVWELDPAPPGAAR</sequence>
<evidence type="ECO:0000256" key="1">
    <source>
        <dbReference type="ARBA" id="ARBA00022603"/>
    </source>
</evidence>
<dbReference type="PANTHER" id="PTHR43648">
    <property type="entry name" value="ELECTRON TRANSFER FLAVOPROTEIN BETA SUBUNIT LYSINE METHYLTRANSFERASE"/>
    <property type="match status" value="1"/>
</dbReference>
<evidence type="ECO:0000256" key="2">
    <source>
        <dbReference type="ARBA" id="ARBA00022679"/>
    </source>
</evidence>
<feature type="compositionally biased region" description="Gly residues" evidence="3">
    <location>
        <begin position="94"/>
        <end position="103"/>
    </location>
</feature>
<keyword evidence="5" id="KW-1185">Reference proteome</keyword>
<evidence type="ECO:0000256" key="3">
    <source>
        <dbReference type="SAM" id="MobiDB-lite"/>
    </source>
</evidence>
<evidence type="ECO:0000313" key="5">
    <source>
        <dbReference type="Proteomes" id="UP000319825"/>
    </source>
</evidence>
<name>A0A562IEK8_MICOL</name>
<evidence type="ECO:0000313" key="4">
    <source>
        <dbReference type="EMBL" id="TWH69135.1"/>
    </source>
</evidence>
<gene>
    <name evidence="4" type="ORF">JD77_04137</name>
</gene>
<dbReference type="GO" id="GO:0032259">
    <property type="term" value="P:methylation"/>
    <property type="evidence" value="ECO:0007669"/>
    <property type="project" value="UniProtKB-KW"/>
</dbReference>
<reference evidence="4 5" key="1">
    <citation type="submission" date="2019-07" db="EMBL/GenBank/DDBJ databases">
        <title>R&amp;d 2014.</title>
        <authorList>
            <person name="Klenk H.-P."/>
        </authorList>
    </citation>
    <scope>NUCLEOTIDE SEQUENCE [LARGE SCALE GENOMIC DNA]</scope>
    <source>
        <strain evidence="4 5">DSM 43868</strain>
    </source>
</reference>
<dbReference type="PANTHER" id="PTHR43648:SF1">
    <property type="entry name" value="ELECTRON TRANSFER FLAVOPROTEIN BETA SUBUNIT LYSINE METHYLTRANSFERASE"/>
    <property type="match status" value="1"/>
</dbReference>
<keyword evidence="2" id="KW-0808">Transferase</keyword>
<dbReference type="SUPFAM" id="SSF53335">
    <property type="entry name" value="S-adenosyl-L-methionine-dependent methyltransferases"/>
    <property type="match status" value="1"/>
</dbReference>
<dbReference type="Pfam" id="PF06325">
    <property type="entry name" value="PrmA"/>
    <property type="match status" value="1"/>
</dbReference>
<dbReference type="AlphaFoldDB" id="A0A562IEK8"/>
<dbReference type="Proteomes" id="UP000319825">
    <property type="component" value="Unassembled WGS sequence"/>
</dbReference>
<feature type="compositionally biased region" description="Basic and acidic residues" evidence="3">
    <location>
        <begin position="40"/>
        <end position="92"/>
    </location>
</feature>
<dbReference type="InterPro" id="IPR050078">
    <property type="entry name" value="Ribosomal_L11_MeTrfase_PrmA"/>
</dbReference>